<dbReference type="InterPro" id="IPR005585">
    <property type="entry name" value="DUF327"/>
</dbReference>
<proteinExistence type="predicted"/>
<evidence type="ECO:0000313" key="1">
    <source>
        <dbReference type="EMBL" id="GGM36833.1"/>
    </source>
</evidence>
<dbReference type="EMBL" id="BMLG01000014">
    <property type="protein sequence ID" value="GGM36833.1"/>
    <property type="molecule type" value="Genomic_DNA"/>
</dbReference>
<accession>A0A917TV43</accession>
<protein>
    <recommendedName>
        <fullName evidence="3">DUF327 family protein</fullName>
    </recommendedName>
</protein>
<evidence type="ECO:0000313" key="2">
    <source>
        <dbReference type="Proteomes" id="UP000618460"/>
    </source>
</evidence>
<dbReference type="SUPFAM" id="SSF158397">
    <property type="entry name" value="TM1646-like"/>
    <property type="match status" value="1"/>
</dbReference>
<dbReference type="OrthoDB" id="1680946at2"/>
<dbReference type="Proteomes" id="UP000618460">
    <property type="component" value="Unassembled WGS sequence"/>
</dbReference>
<reference evidence="1" key="2">
    <citation type="submission" date="2020-09" db="EMBL/GenBank/DDBJ databases">
        <authorList>
            <person name="Sun Q."/>
            <person name="Zhou Y."/>
        </authorList>
    </citation>
    <scope>NUCLEOTIDE SEQUENCE</scope>
    <source>
        <strain evidence="1">CGMCC 1.6333</strain>
    </source>
</reference>
<dbReference type="Gene3D" id="1.20.120.490">
    <property type="entry name" value="Hypothetical protein TM1646-like domain"/>
    <property type="match status" value="1"/>
</dbReference>
<reference evidence="1" key="1">
    <citation type="journal article" date="2014" name="Int. J. Syst. Evol. Microbiol.">
        <title>Complete genome sequence of Corynebacterium casei LMG S-19264T (=DSM 44701T), isolated from a smear-ripened cheese.</title>
        <authorList>
            <consortium name="US DOE Joint Genome Institute (JGI-PGF)"/>
            <person name="Walter F."/>
            <person name="Albersmeier A."/>
            <person name="Kalinowski J."/>
            <person name="Ruckert C."/>
        </authorList>
    </citation>
    <scope>NUCLEOTIDE SEQUENCE</scope>
    <source>
        <strain evidence="1">CGMCC 1.6333</strain>
    </source>
</reference>
<keyword evidence="2" id="KW-1185">Reference proteome</keyword>
<name>A0A917TV43_9BACI</name>
<sequence>MKINQEMRLQVEAAKAHTVTQQKNGKSFDSIVTSQTQKLQVHQLEELMKGITLQGERLARYRSFKDLAKYKRLVKDFIKEAVNYGLDLKHSHSFNFQGNSRKLTVVEEIDEKLVALTEVVLEQEKRSIGILDLIGEIKGLLINLYS</sequence>
<gene>
    <name evidence="1" type="primary">yaaR</name>
    <name evidence="1" type="ORF">GCM10011351_23750</name>
</gene>
<organism evidence="1 2">
    <name type="scientific">Paraliobacillus quinghaiensis</name>
    <dbReference type="NCBI Taxonomy" id="470815"/>
    <lineage>
        <taxon>Bacteria</taxon>
        <taxon>Bacillati</taxon>
        <taxon>Bacillota</taxon>
        <taxon>Bacilli</taxon>
        <taxon>Bacillales</taxon>
        <taxon>Bacillaceae</taxon>
        <taxon>Paraliobacillus</taxon>
    </lineage>
</organism>
<dbReference type="AlphaFoldDB" id="A0A917TV43"/>
<dbReference type="RefSeq" id="WP_117156697.1">
    <property type="nucleotide sequence ID" value="NZ_BMLG01000014.1"/>
</dbReference>
<dbReference type="InterPro" id="IPR024042">
    <property type="entry name" value="TM1646-like_dom_sf"/>
</dbReference>
<evidence type="ECO:0008006" key="3">
    <source>
        <dbReference type="Google" id="ProtNLM"/>
    </source>
</evidence>
<comment type="caution">
    <text evidence="1">The sequence shown here is derived from an EMBL/GenBank/DDBJ whole genome shotgun (WGS) entry which is preliminary data.</text>
</comment>
<dbReference type="Pfam" id="PF03885">
    <property type="entry name" value="DUF327"/>
    <property type="match status" value="1"/>
</dbReference>